<reference evidence="4" key="2">
    <citation type="journal article" date="2021" name="PeerJ">
        <title>Extensive microbial diversity within the chicken gut microbiome revealed by metagenomics and culture.</title>
        <authorList>
            <person name="Gilroy R."/>
            <person name="Ravi A."/>
            <person name="Getino M."/>
            <person name="Pursley I."/>
            <person name="Horton D.L."/>
            <person name="Alikhan N.F."/>
            <person name="Baker D."/>
            <person name="Gharbi K."/>
            <person name="Hall N."/>
            <person name="Watson M."/>
            <person name="Adriaenssens E.M."/>
            <person name="Foster-Nyarko E."/>
            <person name="Jarju S."/>
            <person name="Secka A."/>
            <person name="Antonio M."/>
            <person name="Oren A."/>
            <person name="Chaudhuri R.R."/>
            <person name="La Ragione R."/>
            <person name="Hildebrand F."/>
            <person name="Pallen M.J."/>
        </authorList>
    </citation>
    <scope>NUCLEOTIDE SEQUENCE</scope>
    <source>
        <strain evidence="4">ChiSxjej2B14-6234</strain>
    </source>
</reference>
<comment type="caution">
    <text evidence="4">The sequence shown here is derived from an EMBL/GenBank/DDBJ whole genome shotgun (WGS) entry which is preliminary data.</text>
</comment>
<accession>A0A9D0Z9Y6</accession>
<dbReference type="SUPFAM" id="SSF52151">
    <property type="entry name" value="FabD/lysophospholipase-like"/>
    <property type="match status" value="1"/>
</dbReference>
<dbReference type="InterPro" id="IPR016035">
    <property type="entry name" value="Acyl_Trfase/lysoPLipase"/>
</dbReference>
<evidence type="ECO:0000259" key="3">
    <source>
        <dbReference type="PROSITE" id="PS51635"/>
    </source>
</evidence>
<feature type="domain" description="PNPLA" evidence="3">
    <location>
        <begin position="5"/>
        <end position="174"/>
    </location>
</feature>
<dbReference type="Proteomes" id="UP000886887">
    <property type="component" value="Unassembled WGS sequence"/>
</dbReference>
<name>A0A9D0Z9Y6_9FIRM</name>
<comment type="caution">
    <text evidence="2">Lacks conserved residue(s) required for the propagation of feature annotation.</text>
</comment>
<gene>
    <name evidence="4" type="ORF">IAB73_03680</name>
</gene>
<evidence type="ECO:0000256" key="1">
    <source>
        <dbReference type="ARBA" id="ARBA00023098"/>
    </source>
</evidence>
<proteinExistence type="predicted"/>
<evidence type="ECO:0000313" key="4">
    <source>
        <dbReference type="EMBL" id="HIQ71296.1"/>
    </source>
</evidence>
<dbReference type="EMBL" id="DVFJ01000009">
    <property type="protein sequence ID" value="HIQ71296.1"/>
    <property type="molecule type" value="Genomic_DNA"/>
</dbReference>
<evidence type="ECO:0000313" key="5">
    <source>
        <dbReference type="Proteomes" id="UP000886887"/>
    </source>
</evidence>
<dbReference type="GO" id="GO:0006629">
    <property type="term" value="P:lipid metabolic process"/>
    <property type="evidence" value="ECO:0007669"/>
    <property type="project" value="UniProtKB-KW"/>
</dbReference>
<evidence type="ECO:0000256" key="2">
    <source>
        <dbReference type="PROSITE-ProRule" id="PRU01161"/>
    </source>
</evidence>
<organism evidence="4 5">
    <name type="scientific">Candidatus Onthenecus intestinigallinarum</name>
    <dbReference type="NCBI Taxonomy" id="2840875"/>
    <lineage>
        <taxon>Bacteria</taxon>
        <taxon>Bacillati</taxon>
        <taxon>Bacillota</taxon>
        <taxon>Clostridia</taxon>
        <taxon>Eubacteriales</taxon>
        <taxon>Candidatus Onthenecus</taxon>
    </lineage>
</organism>
<protein>
    <recommendedName>
        <fullName evidence="3">PNPLA domain-containing protein</fullName>
    </recommendedName>
</protein>
<reference evidence="4" key="1">
    <citation type="submission" date="2020-10" db="EMBL/GenBank/DDBJ databases">
        <authorList>
            <person name="Gilroy R."/>
        </authorList>
    </citation>
    <scope>NUCLEOTIDE SEQUENCE</scope>
    <source>
        <strain evidence="4">ChiSxjej2B14-6234</strain>
    </source>
</reference>
<keyword evidence="1" id="KW-0443">Lipid metabolism</keyword>
<dbReference type="AlphaFoldDB" id="A0A9D0Z9Y6"/>
<dbReference type="InterPro" id="IPR002641">
    <property type="entry name" value="PNPLA_dom"/>
</dbReference>
<dbReference type="PROSITE" id="PS51635">
    <property type="entry name" value="PNPLA"/>
    <property type="match status" value="1"/>
</dbReference>
<sequence>MRLGLALCGEGVAAAAHVGVLRALAERSVAPGALCGAGGGALAAALAALDGAPMQSAALGAALAGRHALGGEAARGRALSRALLALTEGAPMRACKTPLALPCVAALSGKGLAFTSAPGLRALTEPAGSGLVFTREAPLWLGVRAAMSAPAWVTPASWMDVPLIAAQEPEACALALRALGAQELLFVVPVYQPDAQPDAFTRCALCHARRFARIEGARVLTPAMPRGVGALSARRATECEQAGYDCAARALDGLLTAWGVSGGRILPFRPRR</sequence>